<keyword evidence="3" id="KW-0732">Signal</keyword>
<dbReference type="AlphaFoldDB" id="A8F3N8"/>
<dbReference type="Pfam" id="PF00496">
    <property type="entry name" value="SBP_bac_5"/>
    <property type="match status" value="1"/>
</dbReference>
<dbReference type="GO" id="GO:0015833">
    <property type="term" value="P:peptide transport"/>
    <property type="evidence" value="ECO:0007669"/>
    <property type="project" value="TreeGrafter"/>
</dbReference>
<dbReference type="Gene3D" id="3.10.105.10">
    <property type="entry name" value="Dipeptide-binding Protein, Domain 3"/>
    <property type="match status" value="1"/>
</dbReference>
<keyword evidence="6" id="KW-1185">Reference proteome</keyword>
<reference evidence="5 6" key="2">
    <citation type="journal article" date="2009" name="Proc. Natl. Acad. Sci. U.S.A.">
        <title>On the chimeric nature, thermophilic origin, and phylogenetic placement of the Thermotogales.</title>
        <authorList>
            <person name="Zhaxybayeva O."/>
            <person name="Swithers K.S."/>
            <person name="Lapierre P."/>
            <person name="Fournier G.P."/>
            <person name="Bickhart D.M."/>
            <person name="DeBoy R.T."/>
            <person name="Nelson K.E."/>
            <person name="Nesbo C.L."/>
            <person name="Doolittle W.F."/>
            <person name="Gogarten J.P."/>
            <person name="Noll K.M."/>
        </authorList>
    </citation>
    <scope>NUCLEOTIDE SEQUENCE [LARGE SCALE GENOMIC DNA]</scope>
    <source>
        <strain evidence="6">ATCC BAA-301 / DSM 14385 / NBRC 107922 / TMO</strain>
    </source>
</reference>
<name>A8F3N8_PSELT</name>
<evidence type="ECO:0000256" key="3">
    <source>
        <dbReference type="ARBA" id="ARBA00022729"/>
    </source>
</evidence>
<dbReference type="CDD" id="cd08499">
    <property type="entry name" value="PBP2_Ylib_like"/>
    <property type="match status" value="1"/>
</dbReference>
<gene>
    <name evidence="5" type="ordered locus">Tlet_0202</name>
</gene>
<evidence type="ECO:0000313" key="5">
    <source>
        <dbReference type="EMBL" id="ABV32772.1"/>
    </source>
</evidence>
<evidence type="ECO:0000256" key="2">
    <source>
        <dbReference type="ARBA" id="ARBA00022448"/>
    </source>
</evidence>
<dbReference type="STRING" id="416591.Tlet_0202"/>
<dbReference type="PANTHER" id="PTHR30290:SF9">
    <property type="entry name" value="OLIGOPEPTIDE-BINDING PROTEIN APPA"/>
    <property type="match status" value="1"/>
</dbReference>
<reference evidence="5 6" key="1">
    <citation type="submission" date="2007-08" db="EMBL/GenBank/DDBJ databases">
        <title>Complete sequence of Thermotoga lettingae TMO.</title>
        <authorList>
            <consortium name="US DOE Joint Genome Institute"/>
            <person name="Copeland A."/>
            <person name="Lucas S."/>
            <person name="Lapidus A."/>
            <person name="Barry K."/>
            <person name="Glavina del Rio T."/>
            <person name="Dalin E."/>
            <person name="Tice H."/>
            <person name="Pitluck S."/>
            <person name="Foster B."/>
            <person name="Bruce D."/>
            <person name="Schmutz J."/>
            <person name="Larimer F."/>
            <person name="Land M."/>
            <person name="Hauser L."/>
            <person name="Kyrpides N."/>
            <person name="Mikhailova N."/>
            <person name="Nelson K."/>
            <person name="Gogarten J.P."/>
            <person name="Noll K."/>
            <person name="Richardson P."/>
        </authorList>
    </citation>
    <scope>NUCLEOTIDE SEQUENCE [LARGE SCALE GENOMIC DNA]</scope>
    <source>
        <strain evidence="6">ATCC BAA-301 / DSM 14385 / NBRC 107922 / TMO</strain>
    </source>
</reference>
<evidence type="ECO:0000259" key="4">
    <source>
        <dbReference type="Pfam" id="PF00496"/>
    </source>
</evidence>
<dbReference type="PANTHER" id="PTHR30290">
    <property type="entry name" value="PERIPLASMIC BINDING COMPONENT OF ABC TRANSPORTER"/>
    <property type="match status" value="1"/>
</dbReference>
<dbReference type="Proteomes" id="UP000002016">
    <property type="component" value="Chromosome"/>
</dbReference>
<dbReference type="SUPFAM" id="SSF53850">
    <property type="entry name" value="Periplasmic binding protein-like II"/>
    <property type="match status" value="1"/>
</dbReference>
<dbReference type="InterPro" id="IPR039424">
    <property type="entry name" value="SBP_5"/>
</dbReference>
<dbReference type="KEGG" id="tle:Tlet_0202"/>
<dbReference type="PIRSF" id="PIRSF002741">
    <property type="entry name" value="MppA"/>
    <property type="match status" value="1"/>
</dbReference>
<evidence type="ECO:0000313" key="6">
    <source>
        <dbReference type="Proteomes" id="UP000002016"/>
    </source>
</evidence>
<organism evidence="5 6">
    <name type="scientific">Pseudothermotoga lettingae (strain ATCC BAA-301 / DSM 14385 / NBRC 107922 / TMO)</name>
    <name type="common">Thermotoga lettingae</name>
    <dbReference type="NCBI Taxonomy" id="416591"/>
    <lineage>
        <taxon>Bacteria</taxon>
        <taxon>Thermotogati</taxon>
        <taxon>Thermotogota</taxon>
        <taxon>Thermotogae</taxon>
        <taxon>Thermotogales</taxon>
        <taxon>Thermotogaceae</taxon>
        <taxon>Pseudothermotoga</taxon>
    </lineage>
</organism>
<dbReference type="InterPro" id="IPR030678">
    <property type="entry name" value="Peptide/Ni-bd"/>
</dbReference>
<dbReference type="GO" id="GO:0008707">
    <property type="term" value="F:inositol hexakisphosphate 4-phosphatase activity"/>
    <property type="evidence" value="ECO:0007669"/>
    <property type="project" value="UniProtKB-EC"/>
</dbReference>
<dbReference type="RefSeq" id="WP_012002253.1">
    <property type="nucleotide sequence ID" value="NC_009828.1"/>
</dbReference>
<dbReference type="EC" id="3.1.3.26" evidence="5"/>
<accession>A8F3N8</accession>
<dbReference type="InterPro" id="IPR023765">
    <property type="entry name" value="SBP_5_CS"/>
</dbReference>
<dbReference type="eggNOG" id="COG0747">
    <property type="taxonomic scope" value="Bacteria"/>
</dbReference>
<sequence length="516" mass="58530" precursor="true">MRKTVSWCILLLFTSFFAANLGGTLRFLIGVDITTLLGPNIPDSVSNIVASHIFEGLIDVDENLKIIPSLAERWEIQENGTAYVFFLRKGVKFHDGEIFNAYAVKKHFDYVLGSSLRNVGMFKGIIKEVQVVDDYTVKIILFRPYPPILYRLATSSAAWIISPKAIDEFGSDPALFGKNPIGTGPFMFKSWKAGEKVELVKNPNYWREGLPYLDSLVFSIVSEDISRVTQVRAGDADVMYNPPPALVPALEKDPKLNVITIPTVRVIYIGLNSLVPPLNDVRVRQALNYAVDKEKLCSIIMRGMARPSDSPLSSITYGYTSTGGYPYNPQKARQLLKEAGYENLKLELITPKGRYLNDYETAVAIQGMLSEVGIDLDVKPMEWGTYVAKILSNKPEDWDYQMFLLGWAPGTAEGHWVLFPLFHSVNQMGNPEGTARYNNFFYRNPEVDDLIDKIGKELNEEKLMEYYAEAQKIILQDAPWLFLYEMKIATVSRKEIRGLKIYPTERFNMTYAWIEK</sequence>
<proteinExistence type="inferred from homology"/>
<dbReference type="GO" id="GO:0042597">
    <property type="term" value="C:periplasmic space"/>
    <property type="evidence" value="ECO:0007669"/>
    <property type="project" value="UniProtKB-ARBA"/>
</dbReference>
<dbReference type="Gene3D" id="3.90.76.10">
    <property type="entry name" value="Dipeptide-binding Protein, Domain 1"/>
    <property type="match status" value="1"/>
</dbReference>
<dbReference type="Gene3D" id="3.40.190.10">
    <property type="entry name" value="Periplasmic binding protein-like II"/>
    <property type="match status" value="1"/>
</dbReference>
<evidence type="ECO:0000256" key="1">
    <source>
        <dbReference type="ARBA" id="ARBA00005695"/>
    </source>
</evidence>
<dbReference type="GO" id="GO:1904680">
    <property type="term" value="F:peptide transmembrane transporter activity"/>
    <property type="evidence" value="ECO:0007669"/>
    <property type="project" value="TreeGrafter"/>
</dbReference>
<dbReference type="HOGENOM" id="CLU_017028_7_3_0"/>
<keyword evidence="5" id="KW-0378">Hydrolase</keyword>
<feature type="domain" description="Solute-binding protein family 5" evidence="4">
    <location>
        <begin position="65"/>
        <end position="427"/>
    </location>
</feature>
<comment type="similarity">
    <text evidence="1">Belongs to the bacterial solute-binding protein 5 family.</text>
</comment>
<dbReference type="GO" id="GO:0043190">
    <property type="term" value="C:ATP-binding cassette (ABC) transporter complex"/>
    <property type="evidence" value="ECO:0007669"/>
    <property type="project" value="InterPro"/>
</dbReference>
<dbReference type="InterPro" id="IPR000914">
    <property type="entry name" value="SBP_5_dom"/>
</dbReference>
<keyword evidence="2" id="KW-0813">Transport</keyword>
<dbReference type="PROSITE" id="PS01040">
    <property type="entry name" value="SBP_BACTERIAL_5"/>
    <property type="match status" value="1"/>
</dbReference>
<dbReference type="EMBL" id="CP000812">
    <property type="protein sequence ID" value="ABV32772.1"/>
    <property type="molecule type" value="Genomic_DNA"/>
</dbReference>
<protein>
    <submittedName>
        <fullName evidence="5">4-phytase</fullName>
        <ecNumber evidence="5">3.1.3.26</ecNumber>
    </submittedName>
</protein>